<accession>A0A6B1D9V6</accession>
<dbReference type="EMBL" id="VXMH01000097">
    <property type="protein sequence ID" value="MYC96820.1"/>
    <property type="molecule type" value="Genomic_DNA"/>
</dbReference>
<organism evidence="1">
    <name type="scientific">Caldilineaceae bacterium SB0661_bin_32</name>
    <dbReference type="NCBI Taxonomy" id="2605255"/>
    <lineage>
        <taxon>Bacteria</taxon>
        <taxon>Bacillati</taxon>
        <taxon>Chloroflexota</taxon>
        <taxon>Caldilineae</taxon>
        <taxon>Caldilineales</taxon>
        <taxon>Caldilineaceae</taxon>
    </lineage>
</organism>
<dbReference type="AlphaFoldDB" id="A0A6B1D9V6"/>
<protein>
    <submittedName>
        <fullName evidence="1">Uncharacterized protein</fullName>
    </submittedName>
</protein>
<comment type="caution">
    <text evidence="1">The sequence shown here is derived from an EMBL/GenBank/DDBJ whole genome shotgun (WGS) entry which is preliminary data.</text>
</comment>
<reference evidence="1" key="1">
    <citation type="submission" date="2019-09" db="EMBL/GenBank/DDBJ databases">
        <title>Characterisation of the sponge microbiome using genome-centric metagenomics.</title>
        <authorList>
            <person name="Engelberts J.P."/>
            <person name="Robbins S.J."/>
            <person name="De Goeij J.M."/>
            <person name="Aranda M."/>
            <person name="Bell S.C."/>
            <person name="Webster N.S."/>
        </authorList>
    </citation>
    <scope>NUCLEOTIDE SEQUENCE</scope>
    <source>
        <strain evidence="1">SB0661_bin_32</strain>
    </source>
</reference>
<evidence type="ECO:0000313" key="1">
    <source>
        <dbReference type="EMBL" id="MYC96820.1"/>
    </source>
</evidence>
<sequence>MTRETSDQTPIWCGIHYLLYLRLAGAEEDCARFSLFQTEYSPAGGGNAGFLYIDPECLSSAPASCVYTDNPEMAEWMYNRMYRDSDNSLAACGNRVITARFGRGGDMRQRLGYSIDSADGTVGAAWTDLETPFVHHGLAGRSGLYTYCLFVVANGAGLEVNGEMVPGDLYARQDWIPLVGRPLSSCLIADEIWAAT</sequence>
<gene>
    <name evidence="1" type="ORF">F4X14_17780</name>
</gene>
<name>A0A6B1D9V6_9CHLR</name>
<proteinExistence type="predicted"/>